<dbReference type="PANTHER" id="PTHR42695">
    <property type="entry name" value="GLUTAMINE AMIDOTRANSFERASE YLR126C-RELATED"/>
    <property type="match status" value="1"/>
</dbReference>
<evidence type="ECO:0000259" key="1">
    <source>
        <dbReference type="Pfam" id="PF00117"/>
    </source>
</evidence>
<dbReference type="InterPro" id="IPR044992">
    <property type="entry name" value="ChyE-like"/>
</dbReference>
<dbReference type="Gene3D" id="3.40.50.880">
    <property type="match status" value="1"/>
</dbReference>
<accession>A0A317DTW0</accession>
<dbReference type="SUPFAM" id="SSF52317">
    <property type="entry name" value="Class I glutamine amidotransferase-like"/>
    <property type="match status" value="1"/>
</dbReference>
<dbReference type="OrthoDB" id="9813383at2"/>
<organism evidence="2 3">
    <name type="scientific">Zavarzinia aquatilis</name>
    <dbReference type="NCBI Taxonomy" id="2211142"/>
    <lineage>
        <taxon>Bacteria</taxon>
        <taxon>Pseudomonadati</taxon>
        <taxon>Pseudomonadota</taxon>
        <taxon>Alphaproteobacteria</taxon>
        <taxon>Rhodospirillales</taxon>
        <taxon>Zavarziniaceae</taxon>
        <taxon>Zavarzinia</taxon>
    </lineage>
</organism>
<dbReference type="GO" id="GO:0005829">
    <property type="term" value="C:cytosol"/>
    <property type="evidence" value="ECO:0007669"/>
    <property type="project" value="TreeGrafter"/>
</dbReference>
<keyword evidence="2" id="KW-0808">Transferase</keyword>
<dbReference type="InterPro" id="IPR017926">
    <property type="entry name" value="GATASE"/>
</dbReference>
<proteinExistence type="predicted"/>
<evidence type="ECO:0000313" key="3">
    <source>
        <dbReference type="Proteomes" id="UP000245461"/>
    </source>
</evidence>
<feature type="domain" description="Glutamine amidotransferase" evidence="1">
    <location>
        <begin position="64"/>
        <end position="210"/>
    </location>
</feature>
<dbReference type="PANTHER" id="PTHR42695:SF5">
    <property type="entry name" value="GLUTAMINE AMIDOTRANSFERASE YLR126C-RELATED"/>
    <property type="match status" value="1"/>
</dbReference>
<reference evidence="2 3" key="1">
    <citation type="submission" date="2018-05" db="EMBL/GenBank/DDBJ databases">
        <title>Zavarzinia sp. HR-AS.</title>
        <authorList>
            <person name="Lee Y."/>
            <person name="Jeon C.O."/>
        </authorList>
    </citation>
    <scope>NUCLEOTIDE SEQUENCE [LARGE SCALE GENOMIC DNA]</scope>
    <source>
        <strain evidence="2 3">HR-AS</strain>
    </source>
</reference>
<dbReference type="Pfam" id="PF00117">
    <property type="entry name" value="GATase"/>
    <property type="match status" value="1"/>
</dbReference>
<dbReference type="EMBL" id="QGLE01000017">
    <property type="protein sequence ID" value="PWR18128.1"/>
    <property type="molecule type" value="Genomic_DNA"/>
</dbReference>
<comment type="caution">
    <text evidence="2">The sequence shown here is derived from an EMBL/GenBank/DDBJ whole genome shotgun (WGS) entry which is preliminary data.</text>
</comment>
<dbReference type="CDD" id="cd01741">
    <property type="entry name" value="GATase1_1"/>
    <property type="match status" value="1"/>
</dbReference>
<keyword evidence="2" id="KW-0315">Glutamine amidotransferase</keyword>
<dbReference type="GO" id="GO:0016740">
    <property type="term" value="F:transferase activity"/>
    <property type="evidence" value="ECO:0007669"/>
    <property type="project" value="UniProtKB-KW"/>
</dbReference>
<dbReference type="PROSITE" id="PS51273">
    <property type="entry name" value="GATASE_TYPE_1"/>
    <property type="match status" value="1"/>
</dbReference>
<dbReference type="InterPro" id="IPR029062">
    <property type="entry name" value="Class_I_gatase-like"/>
</dbReference>
<protein>
    <submittedName>
        <fullName evidence="2">Glutamine amidotransferase</fullName>
    </submittedName>
</protein>
<name>A0A317DTW0_9PROT</name>
<dbReference type="AlphaFoldDB" id="A0A317DTW0"/>
<sequence length="298" mass="31392">MAVSALRLLVVEGNTAAGRARAIASGGSASGESYAGVLRALAPDAEVDICYPADAGANLPGEAELATYDGIAITGSALNVYDGGPAIEPQVELVRAGFRAGTPMFGSCWGLQVATVAAGGSVRANPKGREIGIARKILVNETGSRHPLLAGRPACYDALCVHLDEVETPPPGMTVLAGNAISEVQAAEIRHDKGIFWGVQYHPEYSFGEMAAVLRRYGPPMIAGGFVRDQAELDGVIALYDGLEADPADSTLAWRLGVDGDVLDKARRWRDIANWIEHLVRPMQTVRPGRVDPRAKAP</sequence>
<evidence type="ECO:0000313" key="2">
    <source>
        <dbReference type="EMBL" id="PWR18128.1"/>
    </source>
</evidence>
<keyword evidence="3" id="KW-1185">Reference proteome</keyword>
<gene>
    <name evidence="2" type="ORF">DKG74_19995</name>
</gene>
<dbReference type="Proteomes" id="UP000245461">
    <property type="component" value="Unassembled WGS sequence"/>
</dbReference>
<dbReference type="RefSeq" id="WP_109907947.1">
    <property type="nucleotide sequence ID" value="NZ_QGLE01000017.1"/>
</dbReference>